<protein>
    <submittedName>
        <fullName evidence="1">Uncharacterized protein</fullName>
    </submittedName>
</protein>
<comment type="caution">
    <text evidence="1">The sequence shown here is derived from an EMBL/GenBank/DDBJ whole genome shotgun (WGS) entry which is preliminary data.</text>
</comment>
<reference evidence="1" key="1">
    <citation type="submission" date="2020-05" db="EMBL/GenBank/DDBJ databases">
        <title>Large-scale comparative analyses of tick genomes elucidate their genetic diversity and vector capacities.</title>
        <authorList>
            <person name="Jia N."/>
            <person name="Wang J."/>
            <person name="Shi W."/>
            <person name="Du L."/>
            <person name="Sun Y."/>
            <person name="Zhan W."/>
            <person name="Jiang J."/>
            <person name="Wang Q."/>
            <person name="Zhang B."/>
            <person name="Ji P."/>
            <person name="Sakyi L.B."/>
            <person name="Cui X."/>
            <person name="Yuan T."/>
            <person name="Jiang B."/>
            <person name="Yang W."/>
            <person name="Lam T.T.-Y."/>
            <person name="Chang Q."/>
            <person name="Ding S."/>
            <person name="Wang X."/>
            <person name="Zhu J."/>
            <person name="Ruan X."/>
            <person name="Zhao L."/>
            <person name="Wei J."/>
            <person name="Que T."/>
            <person name="Du C."/>
            <person name="Cheng J."/>
            <person name="Dai P."/>
            <person name="Han X."/>
            <person name="Huang E."/>
            <person name="Gao Y."/>
            <person name="Liu J."/>
            <person name="Shao H."/>
            <person name="Ye R."/>
            <person name="Li L."/>
            <person name="Wei W."/>
            <person name="Wang X."/>
            <person name="Wang C."/>
            <person name="Yang T."/>
            <person name="Huo Q."/>
            <person name="Li W."/>
            <person name="Guo W."/>
            <person name="Chen H."/>
            <person name="Zhou L."/>
            <person name="Ni X."/>
            <person name="Tian J."/>
            <person name="Zhou Y."/>
            <person name="Sheng Y."/>
            <person name="Liu T."/>
            <person name="Pan Y."/>
            <person name="Xia L."/>
            <person name="Li J."/>
            <person name="Zhao F."/>
            <person name="Cao W."/>
        </authorList>
    </citation>
    <scope>NUCLEOTIDE SEQUENCE</scope>
    <source>
        <strain evidence="1">Hyas-2018</strain>
    </source>
</reference>
<accession>A0ACB7SAW6</accession>
<dbReference type="EMBL" id="CM023484">
    <property type="protein sequence ID" value="KAH6932008.1"/>
    <property type="molecule type" value="Genomic_DNA"/>
</dbReference>
<name>A0ACB7SAW6_HYAAI</name>
<evidence type="ECO:0000313" key="1">
    <source>
        <dbReference type="EMBL" id="KAH6932008.1"/>
    </source>
</evidence>
<keyword evidence="2" id="KW-1185">Reference proteome</keyword>
<sequence>MLADEVTRLAKRRLDTVLEQADAFVRHHNNSKQLTLAALNIQSLHAHVHDLEEDAVLKQACVLALSESWSNKPISIRGFQSVVHSKRPDCRCAGVAIYKNTAMCSFSTGGVALRQPPHAEEAHVSSPIGDVCVAHINYNARDITFAAIYLSPEAQKESVKSFLSTSLGNYATTDVIPRSSNSAERSMPLIIAGDINVDVSKPNNACFTQYMKDVFDVHRVSQDLTPTTRNGSVIDHFFIRDIHYFQLANGALNPSSQTVYHWHNVWREVHFGGRDIDPLLNLEEKALRSSSNDKSQLGKLALGDKCPHKQFFEAFSGEEKLPGGASNGVEELSSRQASQLADWAERVPDFKPPVLDQDSPVEQPTDEIQLPSKTTP</sequence>
<proteinExistence type="predicted"/>
<organism evidence="1 2">
    <name type="scientific">Hyalomma asiaticum</name>
    <name type="common">Tick</name>
    <dbReference type="NCBI Taxonomy" id="266040"/>
    <lineage>
        <taxon>Eukaryota</taxon>
        <taxon>Metazoa</taxon>
        <taxon>Ecdysozoa</taxon>
        <taxon>Arthropoda</taxon>
        <taxon>Chelicerata</taxon>
        <taxon>Arachnida</taxon>
        <taxon>Acari</taxon>
        <taxon>Parasitiformes</taxon>
        <taxon>Ixodida</taxon>
        <taxon>Ixodoidea</taxon>
        <taxon>Ixodidae</taxon>
        <taxon>Hyalomminae</taxon>
        <taxon>Hyalomma</taxon>
    </lineage>
</organism>
<gene>
    <name evidence="1" type="ORF">HPB50_002442</name>
</gene>
<evidence type="ECO:0000313" key="2">
    <source>
        <dbReference type="Proteomes" id="UP000821845"/>
    </source>
</evidence>
<dbReference type="Proteomes" id="UP000821845">
    <property type="component" value="Chromosome 4"/>
</dbReference>